<feature type="transmembrane region" description="Helical" evidence="13">
    <location>
        <begin position="41"/>
        <end position="64"/>
    </location>
</feature>
<keyword evidence="5 12" id="KW-0813">Transport</keyword>
<feature type="transmembrane region" description="Helical" evidence="13">
    <location>
        <begin position="192"/>
        <end position="217"/>
    </location>
</feature>
<keyword evidence="6 12" id="KW-1003">Cell membrane</keyword>
<dbReference type="Pfam" id="PF03379">
    <property type="entry name" value="CcmB"/>
    <property type="match status" value="1"/>
</dbReference>
<protein>
    <recommendedName>
        <fullName evidence="4 12">Heme exporter protein B</fullName>
    </recommendedName>
</protein>
<comment type="subcellular location">
    <subcellularLocation>
        <location evidence="2">Cell inner membrane</location>
        <topology evidence="2">Multi-pass membrane protein</topology>
    </subcellularLocation>
</comment>
<gene>
    <name evidence="14" type="ORF">V0U35_02525</name>
</gene>
<dbReference type="PIRSF" id="PIRSF002764">
    <property type="entry name" value="CcmB"/>
    <property type="match status" value="1"/>
</dbReference>
<evidence type="ECO:0000313" key="15">
    <source>
        <dbReference type="Proteomes" id="UP001310692"/>
    </source>
</evidence>
<comment type="similarity">
    <text evidence="3 12">Belongs to the CcmB/CycW/HelB family.</text>
</comment>
<evidence type="ECO:0000256" key="11">
    <source>
        <dbReference type="ARBA" id="ARBA00023136"/>
    </source>
</evidence>
<dbReference type="PANTHER" id="PTHR30070:SF1">
    <property type="entry name" value="CYTOCHROME C BIOGENESIS B-RELATED"/>
    <property type="match status" value="1"/>
</dbReference>
<dbReference type="PRINTS" id="PR01414">
    <property type="entry name" value="CCMBBIOGNSIS"/>
</dbReference>
<evidence type="ECO:0000256" key="7">
    <source>
        <dbReference type="ARBA" id="ARBA00022519"/>
    </source>
</evidence>
<evidence type="ECO:0000256" key="3">
    <source>
        <dbReference type="ARBA" id="ARBA00010544"/>
    </source>
</evidence>
<dbReference type="Proteomes" id="UP001310692">
    <property type="component" value="Unassembled WGS sequence"/>
</dbReference>
<dbReference type="InterPro" id="IPR026031">
    <property type="entry name" value="Cyt_c_CcmB_bac"/>
</dbReference>
<dbReference type="RefSeq" id="WP_330195078.1">
    <property type="nucleotide sequence ID" value="NZ_JAZDRO010000001.1"/>
</dbReference>
<organism evidence="14 15">
    <name type="scientific">Hyphobacterium marinum</name>
    <dbReference type="NCBI Taxonomy" id="3116574"/>
    <lineage>
        <taxon>Bacteria</taxon>
        <taxon>Pseudomonadati</taxon>
        <taxon>Pseudomonadota</taxon>
        <taxon>Alphaproteobacteria</taxon>
        <taxon>Maricaulales</taxon>
        <taxon>Maricaulaceae</taxon>
        <taxon>Hyphobacterium</taxon>
    </lineage>
</organism>
<evidence type="ECO:0000256" key="2">
    <source>
        <dbReference type="ARBA" id="ARBA00004429"/>
    </source>
</evidence>
<evidence type="ECO:0000256" key="8">
    <source>
        <dbReference type="ARBA" id="ARBA00022692"/>
    </source>
</evidence>
<evidence type="ECO:0000256" key="10">
    <source>
        <dbReference type="ARBA" id="ARBA00022989"/>
    </source>
</evidence>
<accession>A0ABU7LVF4</accession>
<evidence type="ECO:0000256" key="6">
    <source>
        <dbReference type="ARBA" id="ARBA00022475"/>
    </source>
</evidence>
<name>A0ABU7LVF4_9PROT</name>
<evidence type="ECO:0000256" key="12">
    <source>
        <dbReference type="PIRNR" id="PIRNR002764"/>
    </source>
</evidence>
<keyword evidence="7 12" id="KW-0997">Cell inner membrane</keyword>
<keyword evidence="10 13" id="KW-1133">Transmembrane helix</keyword>
<keyword evidence="8 13" id="KW-0812">Transmembrane</keyword>
<evidence type="ECO:0000256" key="9">
    <source>
        <dbReference type="ARBA" id="ARBA00022748"/>
    </source>
</evidence>
<comment type="caution">
    <text evidence="14">The sequence shown here is derived from an EMBL/GenBank/DDBJ whole genome shotgun (WGS) entry which is preliminary data.</text>
</comment>
<proteinExistence type="inferred from homology"/>
<evidence type="ECO:0000256" key="1">
    <source>
        <dbReference type="ARBA" id="ARBA00002442"/>
    </source>
</evidence>
<evidence type="ECO:0000256" key="4">
    <source>
        <dbReference type="ARBA" id="ARBA00016452"/>
    </source>
</evidence>
<evidence type="ECO:0000313" key="14">
    <source>
        <dbReference type="EMBL" id="MEE2565543.1"/>
    </source>
</evidence>
<feature type="transmembrane region" description="Helical" evidence="13">
    <location>
        <begin position="160"/>
        <end position="180"/>
    </location>
</feature>
<dbReference type="InterPro" id="IPR003544">
    <property type="entry name" value="Cyt_c_biogenesis_CcmB"/>
</dbReference>
<evidence type="ECO:0000256" key="13">
    <source>
        <dbReference type="SAM" id="Phobius"/>
    </source>
</evidence>
<reference evidence="14 15" key="1">
    <citation type="submission" date="2024-01" db="EMBL/GenBank/DDBJ databases">
        <title>Hyphobacterium bacterium isolated from marine sediment.</title>
        <authorList>
            <person name="Zhao S."/>
        </authorList>
    </citation>
    <scope>NUCLEOTIDE SEQUENCE [LARGE SCALE GENOMIC DNA]</scope>
    <source>
        <strain evidence="14 15">Y60-23</strain>
    </source>
</reference>
<dbReference type="PANTHER" id="PTHR30070">
    <property type="entry name" value="HEME EXPORTER PROTEIN B"/>
    <property type="match status" value="1"/>
</dbReference>
<dbReference type="EMBL" id="JAZDRO010000001">
    <property type="protein sequence ID" value="MEE2565543.1"/>
    <property type="molecule type" value="Genomic_DNA"/>
</dbReference>
<evidence type="ECO:0000256" key="5">
    <source>
        <dbReference type="ARBA" id="ARBA00022448"/>
    </source>
</evidence>
<keyword evidence="11 12" id="KW-0472">Membrane</keyword>
<feature type="transmembrane region" description="Helical" evidence="13">
    <location>
        <begin position="127"/>
        <end position="153"/>
    </location>
</feature>
<comment type="function">
    <text evidence="1 12">Required for the export of heme to the periplasm for the biogenesis of c-type cytochromes.</text>
</comment>
<keyword evidence="15" id="KW-1185">Reference proteome</keyword>
<sequence>MSALGAVFAREARLAFAGGGGPAGPAAYFLAALTLAPLALGPAGATLAAAGPGVIAFAALLAVLQGAERLHGEDVADGTLDLHALSGLALPLIAFARTAGWGLATLWPLVPVGFIAGVSYGLSVRAALMLTGALACAIPGLAFIASFAGALAAGVKRAGLLIALIAAPLMIPLLVFAAAAGREAHAGDERALANLLLTAAASLFVMALSPFAIAAALKTRLE</sequence>
<keyword evidence="9 12" id="KW-0201">Cytochrome c-type biogenesis</keyword>